<dbReference type="PANTHER" id="PTHR43646">
    <property type="entry name" value="GLYCOSYLTRANSFERASE"/>
    <property type="match status" value="1"/>
</dbReference>
<dbReference type="EMBL" id="LGBR01000001">
    <property type="protein sequence ID" value="KOY51649.1"/>
    <property type="molecule type" value="Genomic_DNA"/>
</dbReference>
<reference evidence="8 10" key="2">
    <citation type="submission" date="2016-10" db="EMBL/GenBank/DDBJ databases">
        <authorList>
            <person name="Varghese N."/>
            <person name="Submissions S."/>
        </authorList>
    </citation>
    <scope>NUCLEOTIDE SEQUENCE [LARGE SCALE GENOMIC DNA]</scope>
    <source>
        <strain evidence="8 10">DSW-5</strain>
    </source>
</reference>
<dbReference type="SUPFAM" id="SSF53448">
    <property type="entry name" value="Nucleotide-diphospho-sugar transferases"/>
    <property type="match status" value="1"/>
</dbReference>
<comment type="subcellular location">
    <subcellularLocation>
        <location evidence="1">Cell membrane</location>
    </subcellularLocation>
</comment>
<dbReference type="Gene3D" id="3.90.550.10">
    <property type="entry name" value="Spore Coat Polysaccharide Biosynthesis Protein SpsA, Chain A"/>
    <property type="match status" value="1"/>
</dbReference>
<dbReference type="AlphaFoldDB" id="A0A0M9CGF2"/>
<evidence type="ECO:0000259" key="6">
    <source>
        <dbReference type="Pfam" id="PF00535"/>
    </source>
</evidence>
<evidence type="ECO:0000313" key="8">
    <source>
        <dbReference type="EMBL" id="SEE06362.1"/>
    </source>
</evidence>
<dbReference type="Proteomes" id="UP000037716">
    <property type="component" value="Unassembled WGS sequence"/>
</dbReference>
<keyword evidence="2" id="KW-1003">Cell membrane</keyword>
<dbReference type="InterPro" id="IPR029044">
    <property type="entry name" value="Nucleotide-diphossugar_trans"/>
</dbReference>
<sequence length="234" mass="27054">MLLSIIIPVYNEQENLAKRLSFLCEQANNFSLEIIISNSPETTDNSFNVCKNFSKVTYLKSDKKGRAAQMNFAAEKANGDVLLFLHADVMLPNDFYKQIQNAINKNFTFGFFAYQFDNDSAFLSFNSKFTTKDGLFAGGGDQCHFFTKEQFQQLKGYNEEFCIMEDFEMMTRIRKQKIPFTIIQSKATVSARKYEHNSWLKVNLINGYVFLKYKFGAHPNSLRKTYKSLLREGV</sequence>
<dbReference type="GO" id="GO:0016757">
    <property type="term" value="F:glycosyltransferase activity"/>
    <property type="evidence" value="ECO:0007669"/>
    <property type="project" value="UniProtKB-KW"/>
</dbReference>
<keyword evidence="5" id="KW-0472">Membrane</keyword>
<name>A0A0M9CGF2_9FLAO</name>
<keyword evidence="10" id="KW-1185">Reference proteome</keyword>
<dbReference type="PANTHER" id="PTHR43646:SF2">
    <property type="entry name" value="GLYCOSYLTRANSFERASE 2-LIKE DOMAIN-CONTAINING PROTEIN"/>
    <property type="match status" value="1"/>
</dbReference>
<dbReference type="STRING" id="1300348.I602_1209"/>
<reference evidence="7 9" key="1">
    <citation type="submission" date="2015-07" db="EMBL/GenBank/DDBJ databases">
        <title>Genome of Polaribacter dokdonenesis DSW-5, isolated from seawater off Dokdo in Korea.</title>
        <authorList>
            <person name="Yoon K."/>
            <person name="Song J.Y."/>
            <person name="Kim J.F."/>
        </authorList>
    </citation>
    <scope>NUCLEOTIDE SEQUENCE [LARGE SCALE GENOMIC DNA]</scope>
    <source>
        <strain evidence="7 9">DSW-5</strain>
    </source>
</reference>
<dbReference type="RefSeq" id="WP_053973807.1">
    <property type="nucleotide sequence ID" value="NZ_FNUE01000001.1"/>
</dbReference>
<proteinExistence type="predicted"/>
<dbReference type="NCBIfam" id="TIGR04283">
    <property type="entry name" value="glyco_like_mftF"/>
    <property type="match status" value="1"/>
</dbReference>
<feature type="domain" description="Glycosyltransferase 2-like" evidence="6">
    <location>
        <begin position="4"/>
        <end position="118"/>
    </location>
</feature>
<evidence type="ECO:0000313" key="9">
    <source>
        <dbReference type="Proteomes" id="UP000037716"/>
    </source>
</evidence>
<dbReference type="InterPro" id="IPR026461">
    <property type="entry name" value="Trfase_2_rSAM/seldom_assoc"/>
</dbReference>
<dbReference type="Pfam" id="PF00535">
    <property type="entry name" value="Glycos_transf_2"/>
    <property type="match status" value="1"/>
</dbReference>
<dbReference type="GO" id="GO:0005886">
    <property type="term" value="C:plasma membrane"/>
    <property type="evidence" value="ECO:0007669"/>
    <property type="project" value="UniProtKB-SubCell"/>
</dbReference>
<accession>A0A0M9CGF2</accession>
<evidence type="ECO:0000313" key="10">
    <source>
        <dbReference type="Proteomes" id="UP000183071"/>
    </source>
</evidence>
<dbReference type="EMBL" id="FNUE01000001">
    <property type="protein sequence ID" value="SEE06362.1"/>
    <property type="molecule type" value="Genomic_DNA"/>
</dbReference>
<dbReference type="Proteomes" id="UP000183071">
    <property type="component" value="Unassembled WGS sequence"/>
</dbReference>
<protein>
    <submittedName>
        <fullName evidence="7">Glycosyl transferase family 2</fullName>
    </submittedName>
    <submittedName>
        <fullName evidence="8">Transferase 2, rSAM/selenodomain-associated</fullName>
    </submittedName>
</protein>
<evidence type="ECO:0000256" key="2">
    <source>
        <dbReference type="ARBA" id="ARBA00022475"/>
    </source>
</evidence>
<keyword evidence="4 7" id="KW-0808">Transferase</keyword>
<dbReference type="PATRIC" id="fig|1300348.6.peg.1208"/>
<evidence type="ECO:0000256" key="5">
    <source>
        <dbReference type="ARBA" id="ARBA00023136"/>
    </source>
</evidence>
<gene>
    <name evidence="7" type="ORF">I602_1209</name>
    <name evidence="8" type="ORF">SAMN05444353_0563</name>
</gene>
<organism evidence="7 9">
    <name type="scientific">Polaribacter dokdonensis DSW-5</name>
    <dbReference type="NCBI Taxonomy" id="1300348"/>
    <lineage>
        <taxon>Bacteria</taxon>
        <taxon>Pseudomonadati</taxon>
        <taxon>Bacteroidota</taxon>
        <taxon>Flavobacteriia</taxon>
        <taxon>Flavobacteriales</taxon>
        <taxon>Flavobacteriaceae</taxon>
    </lineage>
</organism>
<dbReference type="OrthoDB" id="9810303at2"/>
<keyword evidence="3" id="KW-0328">Glycosyltransferase</keyword>
<evidence type="ECO:0000313" key="7">
    <source>
        <dbReference type="EMBL" id="KOY51649.1"/>
    </source>
</evidence>
<comment type="caution">
    <text evidence="7">The sequence shown here is derived from an EMBL/GenBank/DDBJ whole genome shotgun (WGS) entry which is preliminary data.</text>
</comment>
<evidence type="ECO:0000256" key="4">
    <source>
        <dbReference type="ARBA" id="ARBA00022679"/>
    </source>
</evidence>
<dbReference type="InterPro" id="IPR001173">
    <property type="entry name" value="Glyco_trans_2-like"/>
</dbReference>
<dbReference type="CDD" id="cd02522">
    <property type="entry name" value="GT_2_like_a"/>
    <property type="match status" value="1"/>
</dbReference>
<evidence type="ECO:0000256" key="1">
    <source>
        <dbReference type="ARBA" id="ARBA00004236"/>
    </source>
</evidence>
<evidence type="ECO:0000256" key="3">
    <source>
        <dbReference type="ARBA" id="ARBA00022676"/>
    </source>
</evidence>